<organism evidence="1 2">
    <name type="scientific">Candidatus Nitrosocosmicus oleophilus</name>
    <dbReference type="NCBI Taxonomy" id="1353260"/>
    <lineage>
        <taxon>Archaea</taxon>
        <taxon>Nitrososphaerota</taxon>
        <taxon>Nitrososphaeria</taxon>
        <taxon>Nitrososphaerales</taxon>
        <taxon>Nitrososphaeraceae</taxon>
        <taxon>Candidatus Nitrosocosmicus</taxon>
    </lineage>
</organism>
<gene>
    <name evidence="1" type="ORF">NMY3_01437</name>
</gene>
<evidence type="ECO:0000313" key="1">
    <source>
        <dbReference type="EMBL" id="ALI35641.1"/>
    </source>
</evidence>
<dbReference type="Proteomes" id="UP000058925">
    <property type="component" value="Chromosome"/>
</dbReference>
<dbReference type="AlphaFoldDB" id="A0A654LZE7"/>
<protein>
    <submittedName>
        <fullName evidence="1">Uncharacterized protein</fullName>
    </submittedName>
</protein>
<evidence type="ECO:0000313" key="2">
    <source>
        <dbReference type="Proteomes" id="UP000058925"/>
    </source>
</evidence>
<accession>A0A654LZE7</accession>
<dbReference type="RefSeq" id="WP_196818071.1">
    <property type="nucleotide sequence ID" value="NZ_CP012850.1"/>
</dbReference>
<sequence>MLNQSAVDKLNVHKKQKEIKKVYILQVLLRNYLSSINIEAEVISEILLKAASEPEFRRRLIKSPKKILDCYGISNEAKQVIQRTIVDLTQ</sequence>
<dbReference type="KEGG" id="taa:NMY3_01437"/>
<dbReference type="EMBL" id="CP012850">
    <property type="protein sequence ID" value="ALI35641.1"/>
    <property type="molecule type" value="Genomic_DNA"/>
</dbReference>
<dbReference type="OrthoDB" id="7737at2157"/>
<dbReference type="GeneID" id="60421494"/>
<proteinExistence type="predicted"/>
<name>A0A654LZE7_9ARCH</name>
<reference evidence="2" key="1">
    <citation type="submission" date="2015-10" db="EMBL/GenBank/DDBJ databases">
        <title>Niche specialization of a soil ammonia-oxidizing archaeon, Candidatus Nitrosocosmicus oleophilus.</title>
        <authorList>
            <person name="Jung M.-Y."/>
            <person name="Rhee S.-K."/>
        </authorList>
    </citation>
    <scope>NUCLEOTIDE SEQUENCE [LARGE SCALE GENOMIC DNA]</scope>
    <source>
        <strain evidence="2">MY3</strain>
    </source>
</reference>
<keyword evidence="2" id="KW-1185">Reference proteome</keyword>